<keyword evidence="2" id="KW-1185">Reference proteome</keyword>
<gene>
    <name evidence="1" type="ORF">B0H17DRAFT_837954</name>
</gene>
<dbReference type="EMBL" id="JARKIE010000143">
    <property type="protein sequence ID" value="KAJ7676341.1"/>
    <property type="molecule type" value="Genomic_DNA"/>
</dbReference>
<sequence length="92" mass="10396">RMPIEITVQIFTHFLPPYPETADIAGPGSPSFLARICRQWRDIAVSKPSLWRAVGVQLLANPEFVRGRNERQVQLLETWLGRSGNRALAITL</sequence>
<feature type="non-terminal residue" evidence="1">
    <location>
        <position position="1"/>
    </location>
</feature>
<dbReference type="SUPFAM" id="SSF81383">
    <property type="entry name" value="F-box domain"/>
    <property type="match status" value="1"/>
</dbReference>
<feature type="non-terminal residue" evidence="1">
    <location>
        <position position="92"/>
    </location>
</feature>
<dbReference type="AlphaFoldDB" id="A0AAD7D307"/>
<dbReference type="Proteomes" id="UP001221757">
    <property type="component" value="Unassembled WGS sequence"/>
</dbReference>
<dbReference type="InterPro" id="IPR036047">
    <property type="entry name" value="F-box-like_dom_sf"/>
</dbReference>
<proteinExistence type="predicted"/>
<accession>A0AAD7D307</accession>
<comment type="caution">
    <text evidence="1">The sequence shown here is derived from an EMBL/GenBank/DDBJ whole genome shotgun (WGS) entry which is preliminary data.</text>
</comment>
<evidence type="ECO:0008006" key="3">
    <source>
        <dbReference type="Google" id="ProtNLM"/>
    </source>
</evidence>
<dbReference type="Gene3D" id="1.20.1280.50">
    <property type="match status" value="1"/>
</dbReference>
<name>A0AAD7D307_MYCRO</name>
<reference evidence="1" key="1">
    <citation type="submission" date="2023-03" db="EMBL/GenBank/DDBJ databases">
        <title>Massive genome expansion in bonnet fungi (Mycena s.s.) driven by repeated elements and novel gene families across ecological guilds.</title>
        <authorList>
            <consortium name="Lawrence Berkeley National Laboratory"/>
            <person name="Harder C.B."/>
            <person name="Miyauchi S."/>
            <person name="Viragh M."/>
            <person name="Kuo A."/>
            <person name="Thoen E."/>
            <person name="Andreopoulos B."/>
            <person name="Lu D."/>
            <person name="Skrede I."/>
            <person name="Drula E."/>
            <person name="Henrissat B."/>
            <person name="Morin E."/>
            <person name="Kohler A."/>
            <person name="Barry K."/>
            <person name="LaButti K."/>
            <person name="Morin E."/>
            <person name="Salamov A."/>
            <person name="Lipzen A."/>
            <person name="Mereny Z."/>
            <person name="Hegedus B."/>
            <person name="Baldrian P."/>
            <person name="Stursova M."/>
            <person name="Weitz H."/>
            <person name="Taylor A."/>
            <person name="Grigoriev I.V."/>
            <person name="Nagy L.G."/>
            <person name="Martin F."/>
            <person name="Kauserud H."/>
        </authorList>
    </citation>
    <scope>NUCLEOTIDE SEQUENCE</scope>
    <source>
        <strain evidence="1">CBHHK067</strain>
    </source>
</reference>
<organism evidence="1 2">
    <name type="scientific">Mycena rosella</name>
    <name type="common">Pink bonnet</name>
    <name type="synonym">Agaricus rosellus</name>
    <dbReference type="NCBI Taxonomy" id="1033263"/>
    <lineage>
        <taxon>Eukaryota</taxon>
        <taxon>Fungi</taxon>
        <taxon>Dikarya</taxon>
        <taxon>Basidiomycota</taxon>
        <taxon>Agaricomycotina</taxon>
        <taxon>Agaricomycetes</taxon>
        <taxon>Agaricomycetidae</taxon>
        <taxon>Agaricales</taxon>
        <taxon>Marasmiineae</taxon>
        <taxon>Mycenaceae</taxon>
        <taxon>Mycena</taxon>
    </lineage>
</organism>
<protein>
    <recommendedName>
        <fullName evidence="3">F-box domain-containing protein</fullName>
    </recommendedName>
</protein>
<evidence type="ECO:0000313" key="2">
    <source>
        <dbReference type="Proteomes" id="UP001221757"/>
    </source>
</evidence>
<evidence type="ECO:0000313" key="1">
    <source>
        <dbReference type="EMBL" id="KAJ7676341.1"/>
    </source>
</evidence>